<dbReference type="RefSeq" id="WP_188530435.1">
    <property type="nucleotide sequence ID" value="NZ_BMGR01000004.1"/>
</dbReference>
<name>A0A917CV45_9BACL</name>
<dbReference type="AlphaFoldDB" id="A0A917CV45"/>
<keyword evidence="3" id="KW-0328">Glycosyltransferase</keyword>
<keyword evidence="7" id="KW-1185">Reference proteome</keyword>
<protein>
    <submittedName>
        <fullName evidence="6">Glycosyl transferase</fullName>
    </submittedName>
</protein>
<reference evidence="6" key="2">
    <citation type="submission" date="2020-09" db="EMBL/GenBank/DDBJ databases">
        <authorList>
            <person name="Sun Q."/>
            <person name="Zhou Y."/>
        </authorList>
    </citation>
    <scope>NUCLEOTIDE SEQUENCE</scope>
    <source>
        <strain evidence="6">CGMCC 1.12987</strain>
    </source>
</reference>
<evidence type="ECO:0000313" key="6">
    <source>
        <dbReference type="EMBL" id="GGF98712.1"/>
    </source>
</evidence>
<comment type="similarity">
    <text evidence="2">Belongs to the glycosyltransferase 2 family.</text>
</comment>
<organism evidence="6 7">
    <name type="scientific">Paenibacillus abyssi</name>
    <dbReference type="NCBI Taxonomy" id="1340531"/>
    <lineage>
        <taxon>Bacteria</taxon>
        <taxon>Bacillati</taxon>
        <taxon>Bacillota</taxon>
        <taxon>Bacilli</taxon>
        <taxon>Bacillales</taxon>
        <taxon>Paenibacillaceae</taxon>
        <taxon>Paenibacillus</taxon>
    </lineage>
</organism>
<dbReference type="Pfam" id="PF00535">
    <property type="entry name" value="Glycos_transf_2"/>
    <property type="match status" value="1"/>
</dbReference>
<feature type="domain" description="Glycosyltransferase 2-like" evidence="5">
    <location>
        <begin position="5"/>
        <end position="168"/>
    </location>
</feature>
<dbReference type="PANTHER" id="PTHR43179">
    <property type="entry name" value="RHAMNOSYLTRANSFERASE WBBL"/>
    <property type="match status" value="1"/>
</dbReference>
<dbReference type="GO" id="GO:0016757">
    <property type="term" value="F:glycosyltransferase activity"/>
    <property type="evidence" value="ECO:0007669"/>
    <property type="project" value="UniProtKB-KW"/>
</dbReference>
<comment type="caution">
    <text evidence="6">The sequence shown here is derived from an EMBL/GenBank/DDBJ whole genome shotgun (WGS) entry which is preliminary data.</text>
</comment>
<evidence type="ECO:0000256" key="2">
    <source>
        <dbReference type="ARBA" id="ARBA00006739"/>
    </source>
</evidence>
<proteinExistence type="inferred from homology"/>
<keyword evidence="4 6" id="KW-0808">Transferase</keyword>
<evidence type="ECO:0000313" key="7">
    <source>
        <dbReference type="Proteomes" id="UP000644756"/>
    </source>
</evidence>
<dbReference type="PANTHER" id="PTHR43179:SF12">
    <property type="entry name" value="GALACTOFURANOSYLTRANSFERASE GLFT2"/>
    <property type="match status" value="1"/>
</dbReference>
<gene>
    <name evidence="6" type="ORF">GCM10010916_14960</name>
</gene>
<dbReference type="EMBL" id="BMGR01000004">
    <property type="protein sequence ID" value="GGF98712.1"/>
    <property type="molecule type" value="Genomic_DNA"/>
</dbReference>
<reference evidence="6" key="1">
    <citation type="journal article" date="2014" name="Int. J. Syst. Evol. Microbiol.">
        <title>Complete genome sequence of Corynebacterium casei LMG S-19264T (=DSM 44701T), isolated from a smear-ripened cheese.</title>
        <authorList>
            <consortium name="US DOE Joint Genome Institute (JGI-PGF)"/>
            <person name="Walter F."/>
            <person name="Albersmeier A."/>
            <person name="Kalinowski J."/>
            <person name="Ruckert C."/>
        </authorList>
    </citation>
    <scope>NUCLEOTIDE SEQUENCE</scope>
    <source>
        <strain evidence="6">CGMCC 1.12987</strain>
    </source>
</reference>
<dbReference type="InterPro" id="IPR029044">
    <property type="entry name" value="Nucleotide-diphossugar_trans"/>
</dbReference>
<dbReference type="Proteomes" id="UP000644756">
    <property type="component" value="Unassembled WGS sequence"/>
</dbReference>
<dbReference type="Gene3D" id="3.90.550.10">
    <property type="entry name" value="Spore Coat Polysaccharide Biosynthesis Protein SpsA, Chain A"/>
    <property type="match status" value="1"/>
</dbReference>
<dbReference type="CDD" id="cd04186">
    <property type="entry name" value="GT_2_like_c"/>
    <property type="match status" value="1"/>
</dbReference>
<dbReference type="InterPro" id="IPR001173">
    <property type="entry name" value="Glyco_trans_2-like"/>
</dbReference>
<dbReference type="SUPFAM" id="SSF53448">
    <property type="entry name" value="Nucleotide-diphospho-sugar transferases"/>
    <property type="match status" value="1"/>
</dbReference>
<accession>A0A917CV45</accession>
<evidence type="ECO:0000256" key="3">
    <source>
        <dbReference type="ARBA" id="ARBA00022676"/>
    </source>
</evidence>
<evidence type="ECO:0000259" key="5">
    <source>
        <dbReference type="Pfam" id="PF00535"/>
    </source>
</evidence>
<sequence>MKKTSIIISTYNGKELLKDCIYTIKRHTEEPYEIIVVDNGSTDGTADICRQEQITFISLASNAGFPKACNMGLKIASGDTLLLLNNDVLVSKNWLKNMLDCLYSRKNIGIVGPLTNYASGRQQIDMPFTSLEDMANQLNEPDPGKWLKVDRIVGFCFLFKRELLEKIGLLDERFSPGHYEDDDYCFRARNAGYRMMIAGDVFVFHHGSASFGQQDEQEVKQLIERNRQMFIDKWGIDPAIYIN</sequence>
<evidence type="ECO:0000256" key="4">
    <source>
        <dbReference type="ARBA" id="ARBA00022679"/>
    </source>
</evidence>
<comment type="pathway">
    <text evidence="1">Cell wall biogenesis; cell wall polysaccharide biosynthesis.</text>
</comment>
<evidence type="ECO:0000256" key="1">
    <source>
        <dbReference type="ARBA" id="ARBA00004776"/>
    </source>
</evidence>